<dbReference type="GO" id="GO:0005886">
    <property type="term" value="C:plasma membrane"/>
    <property type="evidence" value="ECO:0007669"/>
    <property type="project" value="TreeGrafter"/>
</dbReference>
<dbReference type="Gene3D" id="1.20.1070.10">
    <property type="entry name" value="Rhodopsin 7-helix transmembrane proteins"/>
    <property type="match status" value="2"/>
</dbReference>
<dbReference type="PANTHER" id="PTHR28286:SF1">
    <property type="entry name" value="30 KDA HEAT SHOCK PROTEIN-RELATED"/>
    <property type="match status" value="1"/>
</dbReference>
<protein>
    <submittedName>
        <fullName evidence="7">Archaeal/bacterial/fungal rhodopsin</fullName>
    </submittedName>
</protein>
<evidence type="ECO:0000256" key="1">
    <source>
        <dbReference type="ARBA" id="ARBA00004141"/>
    </source>
</evidence>
<keyword evidence="5 6" id="KW-0472">Membrane</keyword>
<dbReference type="AlphaFoldDB" id="A0A9Q9AKL7"/>
<dbReference type="Pfam" id="PF01036">
    <property type="entry name" value="Bac_rhodopsin"/>
    <property type="match status" value="1"/>
</dbReference>
<feature type="transmembrane region" description="Helical" evidence="6">
    <location>
        <begin position="106"/>
        <end position="125"/>
    </location>
</feature>
<proteinExistence type="inferred from homology"/>
<dbReference type="SUPFAM" id="SSF81321">
    <property type="entry name" value="Family A G protein-coupled receptor-like"/>
    <property type="match status" value="1"/>
</dbReference>
<keyword evidence="8" id="KW-1185">Reference proteome</keyword>
<evidence type="ECO:0000313" key="7">
    <source>
        <dbReference type="EMBL" id="USW51049.1"/>
    </source>
</evidence>
<organism evidence="7 8">
    <name type="scientific">Septoria linicola</name>
    <dbReference type="NCBI Taxonomy" id="215465"/>
    <lineage>
        <taxon>Eukaryota</taxon>
        <taxon>Fungi</taxon>
        <taxon>Dikarya</taxon>
        <taxon>Ascomycota</taxon>
        <taxon>Pezizomycotina</taxon>
        <taxon>Dothideomycetes</taxon>
        <taxon>Dothideomycetidae</taxon>
        <taxon>Mycosphaerellales</taxon>
        <taxon>Mycosphaerellaceae</taxon>
        <taxon>Septoria</taxon>
    </lineage>
</organism>
<reference evidence="7" key="1">
    <citation type="submission" date="2022-06" db="EMBL/GenBank/DDBJ databases">
        <title>Complete genome sequences of two strains of the flax pathogen Septoria linicola.</title>
        <authorList>
            <person name="Lapalu N."/>
            <person name="Simon A."/>
            <person name="Demenou B."/>
            <person name="Paumier D."/>
            <person name="Guillot M.-P."/>
            <person name="Gout L."/>
            <person name="Valade R."/>
        </authorList>
    </citation>
    <scope>NUCLEOTIDE SEQUENCE</scope>
    <source>
        <strain evidence="7">SE15195</strain>
    </source>
</reference>
<evidence type="ECO:0000256" key="6">
    <source>
        <dbReference type="SAM" id="Phobius"/>
    </source>
</evidence>
<name>A0A9Q9AKL7_9PEZI</name>
<keyword evidence="3 6" id="KW-0812">Transmembrane</keyword>
<dbReference type="EMBL" id="CP099420">
    <property type="protein sequence ID" value="USW51049.1"/>
    <property type="molecule type" value="Genomic_DNA"/>
</dbReference>
<sequence>MADLLKRNSAVDVNGNMVNGQTVDIAITEDGSDVYFAFCAIMGFVGLGVLAASLAKPRTHRIFFYITAAVNITNFLVLTLVVWALYPIAWGLGEGGNVIAPDSEAVFYGVLDFLAKPVFSIALVVGHWKIDPTRMGLVLRDYDSEPNYFGTYTPGHAAYGEKPANGTNGQVVDGTADGSGAPVINAPV</sequence>
<evidence type="ECO:0000313" key="8">
    <source>
        <dbReference type="Proteomes" id="UP001056384"/>
    </source>
</evidence>
<dbReference type="GO" id="GO:0005783">
    <property type="term" value="C:endoplasmic reticulum"/>
    <property type="evidence" value="ECO:0007669"/>
    <property type="project" value="TreeGrafter"/>
</dbReference>
<dbReference type="Proteomes" id="UP001056384">
    <property type="component" value="Chromosome 3"/>
</dbReference>
<feature type="transmembrane region" description="Helical" evidence="6">
    <location>
        <begin position="34"/>
        <end position="55"/>
    </location>
</feature>
<feature type="transmembrane region" description="Helical" evidence="6">
    <location>
        <begin position="62"/>
        <end position="86"/>
    </location>
</feature>
<dbReference type="SMART" id="SM01021">
    <property type="entry name" value="Bac_rhodopsin"/>
    <property type="match status" value="1"/>
</dbReference>
<gene>
    <name evidence="7" type="ORF">Slin15195_G043680</name>
</gene>
<dbReference type="PANTHER" id="PTHR28286">
    <property type="match status" value="1"/>
</dbReference>
<evidence type="ECO:0000256" key="5">
    <source>
        <dbReference type="ARBA" id="ARBA00023136"/>
    </source>
</evidence>
<accession>A0A9Q9AKL7</accession>
<evidence type="ECO:0000256" key="2">
    <source>
        <dbReference type="ARBA" id="ARBA00008130"/>
    </source>
</evidence>
<comment type="similarity">
    <text evidence="2">Belongs to the archaeal/bacterial/fungal opsin family.</text>
</comment>
<keyword evidence="4 6" id="KW-1133">Transmembrane helix</keyword>
<dbReference type="InterPro" id="IPR001425">
    <property type="entry name" value="Arc/bac/fun_rhodopsins"/>
</dbReference>
<evidence type="ECO:0000256" key="3">
    <source>
        <dbReference type="ARBA" id="ARBA00022692"/>
    </source>
</evidence>
<comment type="subcellular location">
    <subcellularLocation>
        <location evidence="1">Membrane</location>
        <topology evidence="1">Multi-pass membrane protein</topology>
    </subcellularLocation>
</comment>
<dbReference type="PRINTS" id="PR00251">
    <property type="entry name" value="BACTRLOPSIN"/>
</dbReference>
<evidence type="ECO:0000256" key="4">
    <source>
        <dbReference type="ARBA" id="ARBA00022989"/>
    </source>
</evidence>